<dbReference type="AlphaFoldDB" id="A0AA38F8W6"/>
<dbReference type="Proteomes" id="UP000824469">
    <property type="component" value="Unassembled WGS sequence"/>
</dbReference>
<dbReference type="Pfam" id="PF00332">
    <property type="entry name" value="Glyco_hydro_17"/>
    <property type="match status" value="1"/>
</dbReference>
<reference evidence="6 7" key="1">
    <citation type="journal article" date="2021" name="Nat. Plants">
        <title>The Taxus genome provides insights into paclitaxel biosynthesis.</title>
        <authorList>
            <person name="Xiong X."/>
            <person name="Gou J."/>
            <person name="Liao Q."/>
            <person name="Li Y."/>
            <person name="Zhou Q."/>
            <person name="Bi G."/>
            <person name="Li C."/>
            <person name="Du R."/>
            <person name="Wang X."/>
            <person name="Sun T."/>
            <person name="Guo L."/>
            <person name="Liang H."/>
            <person name="Lu P."/>
            <person name="Wu Y."/>
            <person name="Zhang Z."/>
            <person name="Ro D.K."/>
            <person name="Shang Y."/>
            <person name="Huang S."/>
            <person name="Yan J."/>
        </authorList>
    </citation>
    <scope>NUCLEOTIDE SEQUENCE [LARGE SCALE GENOMIC DNA]</scope>
    <source>
        <strain evidence="6">Ta-2019</strain>
    </source>
</reference>
<evidence type="ECO:0008006" key="8">
    <source>
        <dbReference type="Google" id="ProtNLM"/>
    </source>
</evidence>
<dbReference type="Gene3D" id="3.20.20.80">
    <property type="entry name" value="Glycosidases"/>
    <property type="match status" value="1"/>
</dbReference>
<evidence type="ECO:0000256" key="4">
    <source>
        <dbReference type="RuleBase" id="RU004335"/>
    </source>
</evidence>
<dbReference type="SUPFAM" id="SSF51445">
    <property type="entry name" value="(Trans)glycosidases"/>
    <property type="match status" value="1"/>
</dbReference>
<sequence length="319" mass="35214">GVCYGMLGNNLPGVGEVVNMMKQYQIGKVRLFEAHHEALKSLANTGIEVIVGVGNGELRIIASDQAAANGWVNDNVRNFYPATNIKYVSVGNEVLHPGNEQYVQYLLPAMRNIQTAMRNSNLHNNVKVSTTHATSVLGKSYPPSQGEFREDLKNTLRPLLAFLADNGSPFLANVYPYFSYVDNKRDISLDYALLKPSAPIVNDEGGRQYRSLFDAMLDSLIAACERLGYPNIGMVITESGWPSAGGDGAANVENARVYNNNLIRHVLSRDGTPRRPGNPIDTYIFAMFNENIKGGPEIERHFGLFYPNKTPVYPVNFTP</sequence>
<dbReference type="InterPro" id="IPR017853">
    <property type="entry name" value="GH"/>
</dbReference>
<evidence type="ECO:0000256" key="1">
    <source>
        <dbReference type="ARBA" id="ARBA00008773"/>
    </source>
</evidence>
<comment type="caution">
    <text evidence="6">The sequence shown here is derived from an EMBL/GenBank/DDBJ whole genome shotgun (WGS) entry which is preliminary data.</text>
</comment>
<keyword evidence="2 5" id="KW-0378">Hydrolase</keyword>
<evidence type="ECO:0000256" key="2">
    <source>
        <dbReference type="ARBA" id="ARBA00022801"/>
    </source>
</evidence>
<dbReference type="OMA" id="WAWNTSA"/>
<dbReference type="InterPro" id="IPR044965">
    <property type="entry name" value="Glyco_hydro_17_plant"/>
</dbReference>
<dbReference type="GO" id="GO:0004553">
    <property type="term" value="F:hydrolase activity, hydrolyzing O-glycosyl compounds"/>
    <property type="evidence" value="ECO:0007669"/>
    <property type="project" value="InterPro"/>
</dbReference>
<dbReference type="InterPro" id="IPR000490">
    <property type="entry name" value="Glyco_hydro_17"/>
</dbReference>
<protein>
    <recommendedName>
        <fullName evidence="8">Glucan endo-1,3-beta-D-glucosidase</fullName>
    </recommendedName>
</protein>
<dbReference type="PROSITE" id="PS00587">
    <property type="entry name" value="GLYCOSYL_HYDROL_F17"/>
    <property type="match status" value="1"/>
</dbReference>
<keyword evidence="7" id="KW-1185">Reference proteome</keyword>
<dbReference type="EMBL" id="JAHRHJ020001654">
    <property type="protein sequence ID" value="KAH9293125.1"/>
    <property type="molecule type" value="Genomic_DNA"/>
</dbReference>
<gene>
    <name evidence="6" type="ORF">KI387_041670</name>
</gene>
<evidence type="ECO:0000256" key="5">
    <source>
        <dbReference type="RuleBase" id="RU004336"/>
    </source>
</evidence>
<dbReference type="FunFam" id="3.20.20.80:FF:000010">
    <property type="entry name" value="glucan endo-1,3-beta-glucosidase, basic"/>
    <property type="match status" value="1"/>
</dbReference>
<evidence type="ECO:0000313" key="7">
    <source>
        <dbReference type="Proteomes" id="UP000824469"/>
    </source>
</evidence>
<proteinExistence type="inferred from homology"/>
<evidence type="ECO:0000256" key="3">
    <source>
        <dbReference type="ARBA" id="ARBA00023295"/>
    </source>
</evidence>
<dbReference type="GO" id="GO:0005975">
    <property type="term" value="P:carbohydrate metabolic process"/>
    <property type="evidence" value="ECO:0007669"/>
    <property type="project" value="InterPro"/>
</dbReference>
<keyword evidence="3 5" id="KW-0326">Glycosidase</keyword>
<evidence type="ECO:0000313" key="6">
    <source>
        <dbReference type="EMBL" id="KAH9293125.1"/>
    </source>
</evidence>
<accession>A0AA38F8W6</accession>
<organism evidence="6 7">
    <name type="scientific">Taxus chinensis</name>
    <name type="common">Chinese yew</name>
    <name type="synonym">Taxus wallichiana var. chinensis</name>
    <dbReference type="NCBI Taxonomy" id="29808"/>
    <lineage>
        <taxon>Eukaryota</taxon>
        <taxon>Viridiplantae</taxon>
        <taxon>Streptophyta</taxon>
        <taxon>Embryophyta</taxon>
        <taxon>Tracheophyta</taxon>
        <taxon>Spermatophyta</taxon>
        <taxon>Pinopsida</taxon>
        <taxon>Pinidae</taxon>
        <taxon>Conifers II</taxon>
        <taxon>Cupressales</taxon>
        <taxon>Taxaceae</taxon>
        <taxon>Taxus</taxon>
    </lineage>
</organism>
<name>A0AA38F8W6_TAXCH</name>
<feature type="non-terminal residue" evidence="6">
    <location>
        <position position="1"/>
    </location>
</feature>
<comment type="similarity">
    <text evidence="1 4">Belongs to the glycosyl hydrolase 17 family.</text>
</comment>
<dbReference type="PANTHER" id="PTHR32227">
    <property type="entry name" value="GLUCAN ENDO-1,3-BETA-GLUCOSIDASE BG1-RELATED-RELATED"/>
    <property type="match status" value="1"/>
</dbReference>